<evidence type="ECO:0000313" key="1">
    <source>
        <dbReference type="EnsemblPlants" id="AVESA.00010b.r2.5DG1004820.1.CDS"/>
    </source>
</evidence>
<organism evidence="1 2">
    <name type="scientific">Avena sativa</name>
    <name type="common">Oat</name>
    <dbReference type="NCBI Taxonomy" id="4498"/>
    <lineage>
        <taxon>Eukaryota</taxon>
        <taxon>Viridiplantae</taxon>
        <taxon>Streptophyta</taxon>
        <taxon>Embryophyta</taxon>
        <taxon>Tracheophyta</taxon>
        <taxon>Spermatophyta</taxon>
        <taxon>Magnoliopsida</taxon>
        <taxon>Liliopsida</taxon>
        <taxon>Poales</taxon>
        <taxon>Poaceae</taxon>
        <taxon>BOP clade</taxon>
        <taxon>Pooideae</taxon>
        <taxon>Poodae</taxon>
        <taxon>Poeae</taxon>
        <taxon>Poeae Chloroplast Group 1 (Aveneae type)</taxon>
        <taxon>Aveninae</taxon>
        <taxon>Avena</taxon>
    </lineage>
</organism>
<dbReference type="Proteomes" id="UP001732700">
    <property type="component" value="Chromosome 5D"/>
</dbReference>
<reference evidence="1" key="2">
    <citation type="submission" date="2025-09" db="UniProtKB">
        <authorList>
            <consortium name="EnsemblPlants"/>
        </authorList>
    </citation>
    <scope>IDENTIFICATION</scope>
</reference>
<evidence type="ECO:0000313" key="2">
    <source>
        <dbReference type="Proteomes" id="UP001732700"/>
    </source>
</evidence>
<accession>A0ACD5YMT3</accession>
<keyword evidence="2" id="KW-1185">Reference proteome</keyword>
<reference evidence="1" key="1">
    <citation type="submission" date="2021-05" db="EMBL/GenBank/DDBJ databases">
        <authorList>
            <person name="Scholz U."/>
            <person name="Mascher M."/>
            <person name="Fiebig A."/>
        </authorList>
    </citation>
    <scope>NUCLEOTIDE SEQUENCE [LARGE SCALE GENOMIC DNA]</scope>
</reference>
<protein>
    <submittedName>
        <fullName evidence="1">Uncharacterized protein</fullName>
    </submittedName>
</protein>
<dbReference type="EnsemblPlants" id="AVESA.00010b.r2.5DG1004820.1">
    <property type="protein sequence ID" value="AVESA.00010b.r2.5DG1004820.1.CDS"/>
    <property type="gene ID" value="AVESA.00010b.r2.5DG1004820"/>
</dbReference>
<sequence>MASMSSPRLPFLPARAHSAAVSVTAAATSSSSSPPPRRALKCSCASGANSVHPSAASRPPAPVVGGVGSADLNGLRAPPIPVTESPLPAYRDPHGLPRPLTSADLMGTNGETLKVAYQGFPGAYSEAAAKKAYPNCQTVPCEHFDTAFQVS</sequence>
<proteinExistence type="predicted"/>
<name>A0ACD5YMT3_AVESA</name>